<organism evidence="2">
    <name type="scientific">Siphoviridae sp. ctGdK3</name>
    <dbReference type="NCBI Taxonomy" id="2826222"/>
    <lineage>
        <taxon>Viruses</taxon>
        <taxon>Duplodnaviria</taxon>
        <taxon>Heunggongvirae</taxon>
        <taxon>Uroviricota</taxon>
        <taxon>Caudoviricetes</taxon>
    </lineage>
</organism>
<evidence type="ECO:0000313" key="2">
    <source>
        <dbReference type="EMBL" id="DAD85863.1"/>
    </source>
</evidence>
<name>A0A8S5MUS7_9CAUD</name>
<dbReference type="SMART" id="SM00530">
    <property type="entry name" value="HTH_XRE"/>
    <property type="match status" value="1"/>
</dbReference>
<dbReference type="CDD" id="cd00093">
    <property type="entry name" value="HTH_XRE"/>
    <property type="match status" value="1"/>
</dbReference>
<dbReference type="InterPro" id="IPR001387">
    <property type="entry name" value="Cro/C1-type_HTH"/>
</dbReference>
<dbReference type="SUPFAM" id="SSF47413">
    <property type="entry name" value="lambda repressor-like DNA-binding domains"/>
    <property type="match status" value="1"/>
</dbReference>
<dbReference type="PROSITE" id="PS50943">
    <property type="entry name" value="HTH_CROC1"/>
    <property type="match status" value="1"/>
</dbReference>
<feature type="domain" description="HTH cro/C1-type" evidence="1">
    <location>
        <begin position="20"/>
        <end position="62"/>
    </location>
</feature>
<dbReference type="GO" id="GO:0003677">
    <property type="term" value="F:DNA binding"/>
    <property type="evidence" value="ECO:0007669"/>
    <property type="project" value="InterPro"/>
</dbReference>
<dbReference type="EMBL" id="BK014990">
    <property type="protein sequence ID" value="DAD85863.1"/>
    <property type="molecule type" value="Genomic_DNA"/>
</dbReference>
<dbReference type="Gene3D" id="1.10.260.40">
    <property type="entry name" value="lambda repressor-like DNA-binding domains"/>
    <property type="match status" value="1"/>
</dbReference>
<protein>
    <submittedName>
        <fullName evidence="2">Helix-turn-helix domain protein</fullName>
    </submittedName>
</protein>
<proteinExistence type="predicted"/>
<evidence type="ECO:0000259" key="1">
    <source>
        <dbReference type="PROSITE" id="PS50943"/>
    </source>
</evidence>
<accession>A0A8S5MUS7</accession>
<sequence>MAVFTERIQELQKTSGALKKDIAASAGLSIMGYYRYEQGERQPTLPVLIALADYFDVSLDYLCGRSDVKEKQ</sequence>
<dbReference type="Pfam" id="PF01381">
    <property type="entry name" value="HTH_3"/>
    <property type="match status" value="1"/>
</dbReference>
<dbReference type="InterPro" id="IPR010982">
    <property type="entry name" value="Lambda_DNA-bd_dom_sf"/>
</dbReference>
<reference evidence="2" key="1">
    <citation type="journal article" date="2021" name="Proc. Natl. Acad. Sci. U.S.A.">
        <title>A Catalog of Tens of Thousands of Viruses from Human Metagenomes Reveals Hidden Associations with Chronic Diseases.</title>
        <authorList>
            <person name="Tisza M.J."/>
            <person name="Buck C.B."/>
        </authorList>
    </citation>
    <scope>NUCLEOTIDE SEQUENCE</scope>
    <source>
        <strain evidence="2">CtGdK3</strain>
    </source>
</reference>